<accession>A0A1G1YP17</accession>
<sequence>MKICAVVPAYNEARTIRQVVEALKDKVAEVIVIDDGSADQTAELAKAAGAKVVRHSINRGQGAALQTGIDFALSRGAEIIVTFDADGQFVAEEINRLALPILRGEAQAVLGSRFLKKDNLTPWAKKIILKIATFITRLYTGLNVSDTHNGFRAFDRTAAETIKIRQAGMAHGSEILEQIKKHKLKFVEAPVTVKYSDYSLQKGQKLSNSFRIIFDLFLSRLSR</sequence>
<dbReference type="CDD" id="cd04179">
    <property type="entry name" value="DPM_DPG-synthase_like"/>
    <property type="match status" value="1"/>
</dbReference>
<evidence type="ECO:0000313" key="2">
    <source>
        <dbReference type="EMBL" id="OGY54044.1"/>
    </source>
</evidence>
<dbReference type="Pfam" id="PF00535">
    <property type="entry name" value="Glycos_transf_2"/>
    <property type="match status" value="1"/>
</dbReference>
<reference evidence="2 3" key="1">
    <citation type="journal article" date="2016" name="Nat. Commun.">
        <title>Thousands of microbial genomes shed light on interconnected biogeochemical processes in an aquifer system.</title>
        <authorList>
            <person name="Anantharaman K."/>
            <person name="Brown C.T."/>
            <person name="Hug L.A."/>
            <person name="Sharon I."/>
            <person name="Castelle C.J."/>
            <person name="Probst A.J."/>
            <person name="Thomas B.C."/>
            <person name="Singh A."/>
            <person name="Wilkins M.J."/>
            <person name="Karaoz U."/>
            <person name="Brodie E.L."/>
            <person name="Williams K.H."/>
            <person name="Hubbard S.S."/>
            <person name="Banfield J.F."/>
        </authorList>
    </citation>
    <scope>NUCLEOTIDE SEQUENCE [LARGE SCALE GENOMIC DNA]</scope>
</reference>
<organism evidence="2 3">
    <name type="scientific">Candidatus Buchananbacteria bacterium RIFCSPLOWO2_01_FULL_45_31</name>
    <dbReference type="NCBI Taxonomy" id="1797545"/>
    <lineage>
        <taxon>Bacteria</taxon>
        <taxon>Candidatus Buchananiibacteriota</taxon>
    </lineage>
</organism>
<dbReference type="AlphaFoldDB" id="A0A1G1YP17"/>
<name>A0A1G1YP17_9BACT</name>
<protein>
    <recommendedName>
        <fullName evidence="1">Glycosyltransferase 2-like domain-containing protein</fullName>
    </recommendedName>
</protein>
<dbReference type="InterPro" id="IPR029044">
    <property type="entry name" value="Nucleotide-diphossugar_trans"/>
</dbReference>
<dbReference type="Proteomes" id="UP000177250">
    <property type="component" value="Unassembled WGS sequence"/>
</dbReference>
<feature type="domain" description="Glycosyltransferase 2-like" evidence="1">
    <location>
        <begin position="5"/>
        <end position="161"/>
    </location>
</feature>
<dbReference type="PANTHER" id="PTHR48090">
    <property type="entry name" value="UNDECAPRENYL-PHOSPHATE 4-DEOXY-4-FORMAMIDO-L-ARABINOSE TRANSFERASE-RELATED"/>
    <property type="match status" value="1"/>
</dbReference>
<comment type="caution">
    <text evidence="2">The sequence shown here is derived from an EMBL/GenBank/DDBJ whole genome shotgun (WGS) entry which is preliminary data.</text>
</comment>
<proteinExistence type="predicted"/>
<dbReference type="SUPFAM" id="SSF53448">
    <property type="entry name" value="Nucleotide-diphospho-sugar transferases"/>
    <property type="match status" value="1"/>
</dbReference>
<dbReference type="Gene3D" id="3.90.550.10">
    <property type="entry name" value="Spore Coat Polysaccharide Biosynthesis Protein SpsA, Chain A"/>
    <property type="match status" value="1"/>
</dbReference>
<dbReference type="InterPro" id="IPR001173">
    <property type="entry name" value="Glyco_trans_2-like"/>
</dbReference>
<gene>
    <name evidence="2" type="ORF">A3B15_00115</name>
</gene>
<evidence type="ECO:0000259" key="1">
    <source>
        <dbReference type="Pfam" id="PF00535"/>
    </source>
</evidence>
<dbReference type="STRING" id="1797545.A3B15_00115"/>
<dbReference type="EMBL" id="MHIO01000011">
    <property type="protein sequence ID" value="OGY54044.1"/>
    <property type="molecule type" value="Genomic_DNA"/>
</dbReference>
<dbReference type="PANTHER" id="PTHR48090:SF7">
    <property type="entry name" value="RFBJ PROTEIN"/>
    <property type="match status" value="1"/>
</dbReference>
<dbReference type="InterPro" id="IPR050256">
    <property type="entry name" value="Glycosyltransferase_2"/>
</dbReference>
<evidence type="ECO:0000313" key="3">
    <source>
        <dbReference type="Proteomes" id="UP000177250"/>
    </source>
</evidence>